<keyword evidence="1" id="KW-1133">Transmembrane helix</keyword>
<feature type="transmembrane region" description="Helical" evidence="1">
    <location>
        <begin position="36"/>
        <end position="64"/>
    </location>
</feature>
<organism evidence="2 3">
    <name type="scientific">Psychracetigena formicireducens</name>
    <dbReference type="NCBI Taxonomy" id="2986056"/>
    <lineage>
        <taxon>Bacteria</taxon>
        <taxon>Bacillati</taxon>
        <taxon>Candidatus Lithacetigenota</taxon>
        <taxon>Candidatus Psychracetigena</taxon>
    </lineage>
</organism>
<dbReference type="Proteomes" id="UP000811545">
    <property type="component" value="Unassembled WGS sequence"/>
</dbReference>
<evidence type="ECO:0000313" key="3">
    <source>
        <dbReference type="Proteomes" id="UP000811545"/>
    </source>
</evidence>
<comment type="caution">
    <text evidence="2">The sequence shown here is derived from an EMBL/GenBank/DDBJ whole genome shotgun (WGS) entry which is preliminary data.</text>
</comment>
<dbReference type="AlphaFoldDB" id="A0A9E2BJA5"/>
<keyword evidence="1" id="KW-0812">Transmembrane</keyword>
<keyword evidence="1" id="KW-0472">Membrane</keyword>
<protein>
    <submittedName>
        <fullName evidence="2">Uncharacterized protein</fullName>
    </submittedName>
</protein>
<gene>
    <name evidence="2" type="ORF">DDT42_02048</name>
</gene>
<sequence>MKNAFLTVLAVVLLNFFIVSYEFQGTGRGWKLYASLAFILLLSAISLPIGIVLLIPITGYNLLVNTSRLFGFKREE</sequence>
<evidence type="ECO:0000256" key="1">
    <source>
        <dbReference type="SAM" id="Phobius"/>
    </source>
</evidence>
<proteinExistence type="predicted"/>
<reference evidence="2 3" key="1">
    <citation type="journal article" date="2021" name="bioRxiv">
        <title>Unique metabolic strategies in Hadean analogues reveal hints for primordial physiology.</title>
        <authorList>
            <person name="Nobu M.K."/>
            <person name="Nakai R."/>
            <person name="Tamazawa S."/>
            <person name="Mori H."/>
            <person name="Toyoda A."/>
            <person name="Ijiri A."/>
            <person name="Suzuki S."/>
            <person name="Kurokawa K."/>
            <person name="Kamagata Y."/>
            <person name="Tamaki H."/>
        </authorList>
    </citation>
    <scope>NUCLEOTIDE SEQUENCE [LARGE SCALE GENOMIC DNA]</scope>
    <source>
        <strain evidence="2">BS525</strain>
    </source>
</reference>
<accession>A0A9E2BJA5</accession>
<evidence type="ECO:0000313" key="2">
    <source>
        <dbReference type="EMBL" id="MBT9146166.1"/>
    </source>
</evidence>
<dbReference type="EMBL" id="QLTW01000355">
    <property type="protein sequence ID" value="MBT9146166.1"/>
    <property type="molecule type" value="Genomic_DNA"/>
</dbReference>
<name>A0A9E2BJA5_PSYF1</name>